<dbReference type="Pfam" id="PF12344">
    <property type="entry name" value="UvrB"/>
    <property type="match status" value="1"/>
</dbReference>
<feature type="coiled-coil region" evidence="14">
    <location>
        <begin position="255"/>
        <end position="282"/>
    </location>
</feature>
<proteinExistence type="inferred from homology"/>
<dbReference type="Pfam" id="PF02151">
    <property type="entry name" value="UVR"/>
    <property type="match status" value="1"/>
</dbReference>
<dbReference type="CDD" id="cd17916">
    <property type="entry name" value="DEXHc_UvrB"/>
    <property type="match status" value="1"/>
</dbReference>
<dbReference type="Pfam" id="PF04851">
    <property type="entry name" value="ResIII"/>
    <property type="match status" value="1"/>
</dbReference>
<evidence type="ECO:0000259" key="15">
    <source>
        <dbReference type="PROSITE" id="PS50151"/>
    </source>
</evidence>
<evidence type="ECO:0000259" key="16">
    <source>
        <dbReference type="PROSITE" id="PS51192"/>
    </source>
</evidence>
<dbReference type="InterPro" id="IPR001650">
    <property type="entry name" value="Helicase_C-like"/>
</dbReference>
<feature type="short sequence motif" description="Beta-hairpin" evidence="12">
    <location>
        <begin position="90"/>
        <end position="113"/>
    </location>
</feature>
<evidence type="ECO:0000313" key="19">
    <source>
        <dbReference type="Proteomes" id="UP001203136"/>
    </source>
</evidence>
<comment type="subcellular location">
    <subcellularLocation>
        <location evidence="1 12 13">Cytoplasm</location>
    </subcellularLocation>
</comment>
<feature type="coiled-coil region" evidence="14">
    <location>
        <begin position="616"/>
        <end position="662"/>
    </location>
</feature>
<dbReference type="NCBIfam" id="TIGR00631">
    <property type="entry name" value="uvrb"/>
    <property type="match status" value="1"/>
</dbReference>
<reference evidence="18" key="1">
    <citation type="journal article" date="2022" name="Cell Host Microbe">
        <title>Colonization of the live biotherapeutic product VE303 and modulation of the microbiota and metabolites in healthy volunteers.</title>
        <authorList>
            <person name="Dsouza M."/>
            <person name="Menon R."/>
            <person name="Crossette E."/>
            <person name="Bhattarai S.K."/>
            <person name="Schneider J."/>
            <person name="Kim Y.G."/>
            <person name="Reddy S."/>
            <person name="Caballero S."/>
            <person name="Felix C."/>
            <person name="Cornacchione L."/>
            <person name="Hendrickson J."/>
            <person name="Watson A.R."/>
            <person name="Minot S.S."/>
            <person name="Greenfield N."/>
            <person name="Schopf L."/>
            <person name="Szabady R."/>
            <person name="Patarroyo J."/>
            <person name="Smith W."/>
            <person name="Harrison P."/>
            <person name="Kuijper E.J."/>
            <person name="Kelly C.P."/>
            <person name="Olle B."/>
            <person name="Bobilev D."/>
            <person name="Silber J.L."/>
            <person name="Bucci V."/>
            <person name="Roberts B."/>
            <person name="Faith J."/>
            <person name="Norman J.M."/>
        </authorList>
    </citation>
    <scope>NUCLEOTIDE SEQUENCE</scope>
    <source>
        <strain evidence="18">VE303-04</strain>
    </source>
</reference>
<dbReference type="InterPro" id="IPR006935">
    <property type="entry name" value="Helicase/UvrB_N"/>
</dbReference>
<keyword evidence="7 12" id="KW-0067">ATP-binding</keyword>
<comment type="function">
    <text evidence="12">The UvrABC repair system catalyzes the recognition and processing of DNA lesions. A damage recognition complex composed of 2 UvrA and 2 UvrB subunits scans DNA for abnormalities. Upon binding of the UvrA(2)B(2) complex to a putative damaged site, the DNA wraps around one UvrB monomer. DNA wrap is dependent on ATP binding by UvrB and probably causes local melting of the DNA helix, facilitating insertion of UvrB beta-hairpin between the DNA strands. Then UvrB probes one DNA strand for the presence of a lesion. If a lesion is found the UvrA subunits dissociate and the UvrB-DNA preincision complex is formed. This complex is subsequently bound by UvrC and the second UvrB is released. If no lesion is found, the DNA wraps around the other UvrB subunit that will check the other stand for damage.</text>
</comment>
<evidence type="ECO:0000256" key="6">
    <source>
        <dbReference type="ARBA" id="ARBA00022769"/>
    </source>
</evidence>
<dbReference type="SMART" id="SM00490">
    <property type="entry name" value="HELICc"/>
    <property type="match status" value="1"/>
</dbReference>
<dbReference type="AlphaFoldDB" id="A0AAW5F4M2"/>
<evidence type="ECO:0000256" key="11">
    <source>
        <dbReference type="ARBA" id="ARBA00029504"/>
    </source>
</evidence>
<dbReference type="GO" id="GO:0016887">
    <property type="term" value="F:ATP hydrolysis activity"/>
    <property type="evidence" value="ECO:0007669"/>
    <property type="project" value="InterPro"/>
</dbReference>
<dbReference type="SUPFAM" id="SSF46600">
    <property type="entry name" value="C-terminal UvrC-binding domain of UvrB"/>
    <property type="match status" value="1"/>
</dbReference>
<evidence type="ECO:0000256" key="7">
    <source>
        <dbReference type="ARBA" id="ARBA00022840"/>
    </source>
</evidence>
<dbReference type="RefSeq" id="WP_003508711.1">
    <property type="nucleotide sequence ID" value="NZ_BAABZD010000002.1"/>
</dbReference>
<dbReference type="InterPro" id="IPR001943">
    <property type="entry name" value="UVR_dom"/>
</dbReference>
<evidence type="ECO:0000256" key="4">
    <source>
        <dbReference type="ARBA" id="ARBA00022741"/>
    </source>
</evidence>
<feature type="binding site" evidence="12">
    <location>
        <begin position="37"/>
        <end position="44"/>
    </location>
    <ligand>
        <name>ATP</name>
        <dbReference type="ChEBI" id="CHEBI:30616"/>
    </ligand>
</feature>
<keyword evidence="18" id="KW-0378">Hydrolase</keyword>
<dbReference type="Gene3D" id="4.10.860.10">
    <property type="entry name" value="UVR domain"/>
    <property type="match status" value="1"/>
</dbReference>
<dbReference type="InterPro" id="IPR014001">
    <property type="entry name" value="Helicase_ATP-bd"/>
</dbReference>
<evidence type="ECO:0000256" key="9">
    <source>
        <dbReference type="ARBA" id="ARBA00023204"/>
    </source>
</evidence>
<dbReference type="InterPro" id="IPR041471">
    <property type="entry name" value="UvrB_inter"/>
</dbReference>
<dbReference type="GO" id="GO:0005524">
    <property type="term" value="F:ATP binding"/>
    <property type="evidence" value="ECO:0007669"/>
    <property type="project" value="UniProtKB-UniRule"/>
</dbReference>
<gene>
    <name evidence="12 18" type="primary">uvrB</name>
    <name evidence="18" type="ORF">K5I21_14425</name>
</gene>
<name>A0AAW5F4M2_CLOSY</name>
<dbReference type="PROSITE" id="PS51194">
    <property type="entry name" value="HELICASE_CTER"/>
    <property type="match status" value="1"/>
</dbReference>
<keyword evidence="4 12" id="KW-0547">Nucleotide-binding</keyword>
<dbReference type="Proteomes" id="UP001203136">
    <property type="component" value="Unassembled WGS sequence"/>
</dbReference>
<dbReference type="GO" id="GO:0009432">
    <property type="term" value="P:SOS response"/>
    <property type="evidence" value="ECO:0007669"/>
    <property type="project" value="UniProtKB-UniRule"/>
</dbReference>
<dbReference type="SMART" id="SM00487">
    <property type="entry name" value="DEXDc"/>
    <property type="match status" value="1"/>
</dbReference>
<dbReference type="Gene3D" id="6.10.140.240">
    <property type="match status" value="1"/>
</dbReference>
<keyword evidence="12 13" id="KW-0742">SOS response</keyword>
<protein>
    <recommendedName>
        <fullName evidence="11 12">UvrABC system protein B</fullName>
        <shortName evidence="12">Protein UvrB</shortName>
    </recommendedName>
    <alternativeName>
        <fullName evidence="12">Excinuclease ABC subunit B</fullName>
    </alternativeName>
</protein>
<evidence type="ECO:0000256" key="5">
    <source>
        <dbReference type="ARBA" id="ARBA00022763"/>
    </source>
</evidence>
<dbReference type="PROSITE" id="PS51192">
    <property type="entry name" value="HELICASE_ATP_BIND_1"/>
    <property type="match status" value="1"/>
</dbReference>
<accession>A0AAW5F4M2</accession>
<dbReference type="Pfam" id="PF00271">
    <property type="entry name" value="Helicase_C"/>
    <property type="match status" value="1"/>
</dbReference>
<dbReference type="SUPFAM" id="SSF52540">
    <property type="entry name" value="P-loop containing nucleoside triphosphate hydrolases"/>
    <property type="match status" value="2"/>
</dbReference>
<evidence type="ECO:0000256" key="13">
    <source>
        <dbReference type="RuleBase" id="RU003587"/>
    </source>
</evidence>
<evidence type="ECO:0000256" key="8">
    <source>
        <dbReference type="ARBA" id="ARBA00022881"/>
    </source>
</evidence>
<dbReference type="GO" id="GO:0005737">
    <property type="term" value="C:cytoplasm"/>
    <property type="evidence" value="ECO:0007669"/>
    <property type="project" value="UniProtKB-SubCell"/>
</dbReference>
<dbReference type="Pfam" id="PF17757">
    <property type="entry name" value="UvrB_inter"/>
    <property type="match status" value="1"/>
</dbReference>
<dbReference type="PANTHER" id="PTHR24029:SF0">
    <property type="entry name" value="UVRABC SYSTEM PROTEIN B"/>
    <property type="match status" value="1"/>
</dbReference>
<dbReference type="InterPro" id="IPR004807">
    <property type="entry name" value="UvrB"/>
</dbReference>
<evidence type="ECO:0000259" key="17">
    <source>
        <dbReference type="PROSITE" id="PS51194"/>
    </source>
</evidence>
<dbReference type="Gene3D" id="3.40.50.300">
    <property type="entry name" value="P-loop containing nucleotide triphosphate hydrolases"/>
    <property type="match status" value="3"/>
</dbReference>
<organism evidence="18 19">
    <name type="scientific">Clostridium symbiosum</name>
    <name type="common">Bacteroides symbiosus</name>
    <dbReference type="NCBI Taxonomy" id="1512"/>
    <lineage>
        <taxon>Bacteria</taxon>
        <taxon>Bacillati</taxon>
        <taxon>Bacillota</taxon>
        <taxon>Clostridia</taxon>
        <taxon>Lachnospirales</taxon>
        <taxon>Lachnospiraceae</taxon>
        <taxon>Otoolea</taxon>
    </lineage>
</organism>
<dbReference type="GO" id="GO:0006289">
    <property type="term" value="P:nucleotide-excision repair"/>
    <property type="evidence" value="ECO:0007669"/>
    <property type="project" value="UniProtKB-UniRule"/>
</dbReference>
<keyword evidence="8 12" id="KW-0267">Excision nuclease</keyword>
<dbReference type="GO" id="GO:0009380">
    <property type="term" value="C:excinuclease repair complex"/>
    <property type="evidence" value="ECO:0007669"/>
    <property type="project" value="InterPro"/>
</dbReference>
<comment type="domain">
    <text evidence="12">The beta-hairpin motif is involved in DNA binding.</text>
</comment>
<dbReference type="PROSITE" id="PS50151">
    <property type="entry name" value="UVR"/>
    <property type="match status" value="1"/>
</dbReference>
<dbReference type="InterPro" id="IPR024759">
    <property type="entry name" value="UvrB_YAD/RRR_dom"/>
</dbReference>
<dbReference type="CDD" id="cd18790">
    <property type="entry name" value="SF2_C_UvrB"/>
    <property type="match status" value="1"/>
</dbReference>
<keyword evidence="3 12" id="KW-0963">Cytoplasm</keyword>
<keyword evidence="9 12" id="KW-0234">DNA repair</keyword>
<dbReference type="HAMAP" id="MF_00204">
    <property type="entry name" value="UvrB"/>
    <property type="match status" value="1"/>
</dbReference>
<evidence type="ECO:0000256" key="10">
    <source>
        <dbReference type="ARBA" id="ARBA00026033"/>
    </source>
</evidence>
<dbReference type="PANTHER" id="PTHR24029">
    <property type="entry name" value="UVRABC SYSTEM PROTEIN B"/>
    <property type="match status" value="1"/>
</dbReference>
<feature type="domain" description="UVR" evidence="15">
    <location>
        <begin position="620"/>
        <end position="655"/>
    </location>
</feature>
<dbReference type="NCBIfam" id="NF003673">
    <property type="entry name" value="PRK05298.1"/>
    <property type="match status" value="1"/>
</dbReference>
<sequence>MEFKLHSEFKPTGDQPQAIEALVKGFKEGNQCETLLGVTGSGKTFTMANVIQQLQKPTLIIAHNKTLAAQLYSEFKEFFPENAVEYFVSYYDYYQPEAYVPSTDTYIEKDSSINDEIDKLRHSATAALSERQDVIIVASVSCIYGLGSPIDYKEMVISLRPGMIKDRDEIIHKLIDIQYTRNDMDFKRGSFRVRGDVLEIYPAYSAGDAYRVEFFGDEVDRIAEIDTLTGEVKSQLGHIAIFPASHYVIPREKMEQAATNILEELKVRVAEFKSEDKLLEAQRISERTNFDVEMMRETGFCSGIENYSRHLTGSLPGEPPCTLIDYFPEEFLIIVDESHITLPQVRGMYAGDRSRKQTLVNFGFRLPSALDNRPLNFSEFESKIDQIMFVSATPSKYEEEHEMLRTEQIIRPTGLLDPPIEVRPVEGQIDDLVSEVNREVEKGFKVLITTLTKRMAEDLSDYMREVGIRVKYLHSDIDTLERAEIIRDMRLNVFDVLVGINLLREGLDIPEISLVAILDADKEGFLRSETSLIQTVGRAARNSEGHVIMYADNITDSMRAAIVETERRRRIQQAYNEEHGITPTTIKKAVRDLITISQAAEGITNEVTKDPESMDKKELEKLIKELMKKMHKAAAELNFEEAAALRDRMTEIKKMLLELEDN</sequence>
<evidence type="ECO:0000256" key="14">
    <source>
        <dbReference type="SAM" id="Coils"/>
    </source>
</evidence>
<keyword evidence="14" id="KW-0175">Coiled coil</keyword>
<evidence type="ECO:0000313" key="18">
    <source>
        <dbReference type="EMBL" id="MCK0087052.1"/>
    </source>
</evidence>
<comment type="subunit">
    <text evidence="10 12 13">Forms a heterotetramer with UvrA during the search for lesions. Interacts with UvrC in an incision complex.</text>
</comment>
<dbReference type="InterPro" id="IPR027417">
    <property type="entry name" value="P-loop_NTPase"/>
</dbReference>
<evidence type="ECO:0000256" key="3">
    <source>
        <dbReference type="ARBA" id="ARBA00022490"/>
    </source>
</evidence>
<dbReference type="EMBL" id="JAINVB010000001">
    <property type="protein sequence ID" value="MCK0087052.1"/>
    <property type="molecule type" value="Genomic_DNA"/>
</dbReference>
<keyword evidence="5 12" id="KW-0227">DNA damage</keyword>
<dbReference type="GO" id="GO:0003677">
    <property type="term" value="F:DNA binding"/>
    <property type="evidence" value="ECO:0007669"/>
    <property type="project" value="UniProtKB-UniRule"/>
</dbReference>
<comment type="similarity">
    <text evidence="2 12 13">Belongs to the UvrB family.</text>
</comment>
<evidence type="ECO:0000256" key="12">
    <source>
        <dbReference type="HAMAP-Rule" id="MF_00204"/>
    </source>
</evidence>
<feature type="domain" description="Helicase ATP-binding" evidence="16">
    <location>
        <begin position="24"/>
        <end position="181"/>
    </location>
</feature>
<evidence type="ECO:0000256" key="2">
    <source>
        <dbReference type="ARBA" id="ARBA00008533"/>
    </source>
</evidence>
<dbReference type="GO" id="GO:0009381">
    <property type="term" value="F:excinuclease ABC activity"/>
    <property type="evidence" value="ECO:0007669"/>
    <property type="project" value="UniProtKB-UniRule"/>
</dbReference>
<dbReference type="InterPro" id="IPR036876">
    <property type="entry name" value="UVR_dom_sf"/>
</dbReference>
<feature type="domain" description="Helicase C-terminal" evidence="17">
    <location>
        <begin position="428"/>
        <end position="594"/>
    </location>
</feature>
<comment type="caution">
    <text evidence="18">The sequence shown here is derived from an EMBL/GenBank/DDBJ whole genome shotgun (WGS) entry which is preliminary data.</text>
</comment>
<keyword evidence="6 12" id="KW-0228">DNA excision</keyword>
<evidence type="ECO:0000256" key="1">
    <source>
        <dbReference type="ARBA" id="ARBA00004496"/>
    </source>
</evidence>